<dbReference type="AlphaFoldDB" id="A0A183GLU4"/>
<evidence type="ECO:0000313" key="4">
    <source>
        <dbReference type="WBParaSite" id="HPBE_0002366401-mRNA-1"/>
    </source>
</evidence>
<gene>
    <name evidence="2" type="ORF">HPBE_LOCUS23663</name>
</gene>
<accession>A0A3P8CJM9</accession>
<proteinExistence type="predicted"/>
<reference evidence="2 3" key="1">
    <citation type="submission" date="2018-11" db="EMBL/GenBank/DDBJ databases">
        <authorList>
            <consortium name="Pathogen Informatics"/>
        </authorList>
    </citation>
    <scope>NUCLEOTIDE SEQUENCE [LARGE SCALE GENOMIC DNA]</scope>
</reference>
<dbReference type="WBParaSite" id="HPBE_0002366401-mRNA-1">
    <property type="protein sequence ID" value="HPBE_0002366401-mRNA-1"/>
    <property type="gene ID" value="HPBE_0002366401"/>
</dbReference>
<feature type="compositionally biased region" description="Polar residues" evidence="1">
    <location>
        <begin position="235"/>
        <end position="245"/>
    </location>
</feature>
<evidence type="ECO:0000313" key="2">
    <source>
        <dbReference type="EMBL" id="VDP40207.1"/>
    </source>
</evidence>
<keyword evidence="3" id="KW-1185">Reference proteome</keyword>
<feature type="region of interest" description="Disordered" evidence="1">
    <location>
        <begin position="174"/>
        <end position="245"/>
    </location>
</feature>
<accession>A0A183GLU4</accession>
<organism evidence="3 4">
    <name type="scientific">Heligmosomoides polygyrus</name>
    <name type="common">Parasitic roundworm</name>
    <dbReference type="NCBI Taxonomy" id="6339"/>
    <lineage>
        <taxon>Eukaryota</taxon>
        <taxon>Metazoa</taxon>
        <taxon>Ecdysozoa</taxon>
        <taxon>Nematoda</taxon>
        <taxon>Chromadorea</taxon>
        <taxon>Rhabditida</taxon>
        <taxon>Rhabditina</taxon>
        <taxon>Rhabditomorpha</taxon>
        <taxon>Strongyloidea</taxon>
        <taxon>Heligmosomidae</taxon>
        <taxon>Heligmosomoides</taxon>
    </lineage>
</organism>
<evidence type="ECO:0000313" key="3">
    <source>
        <dbReference type="Proteomes" id="UP000050761"/>
    </source>
</evidence>
<feature type="compositionally biased region" description="Polar residues" evidence="1">
    <location>
        <begin position="206"/>
        <end position="216"/>
    </location>
</feature>
<dbReference type="Proteomes" id="UP000050761">
    <property type="component" value="Unassembled WGS sequence"/>
</dbReference>
<reference evidence="4" key="2">
    <citation type="submission" date="2019-09" db="UniProtKB">
        <authorList>
            <consortium name="WormBaseParasite"/>
        </authorList>
    </citation>
    <scope>IDENTIFICATION</scope>
</reference>
<evidence type="ECO:0000256" key="1">
    <source>
        <dbReference type="SAM" id="MobiDB-lite"/>
    </source>
</evidence>
<name>A0A183GLU4_HELPZ</name>
<sequence>MPETLDPSSYIETLRWWRENYSDALMFHNTSSGFTRSPAPFGSTGSTTSAQLQVAIPQFVRSQQTAATQTNGLLSCTRTSRTATNETHIAGAEKSRSLSCEEIPWQHATTNNLAVAAGLQNRVELLKDRMMCCNCLRQHRRECVRQDPCSQCNREGHHRAVCIDNPTVVIDTISSGRNTTAEAPSAMETRRSSPSGHQADYKISKVTYSASSSGAFDSQLHPSCGTKGIHRKPSSGASYTSTRPP</sequence>
<dbReference type="EMBL" id="UZAH01035329">
    <property type="protein sequence ID" value="VDP40207.1"/>
    <property type="molecule type" value="Genomic_DNA"/>
</dbReference>
<protein>
    <submittedName>
        <fullName evidence="4">Zn(2)-C6 fungal-type domain-containing protein</fullName>
    </submittedName>
</protein>